<dbReference type="InterPro" id="IPR025344">
    <property type="entry name" value="CDP1-like_IMS"/>
</dbReference>
<reference evidence="4 5" key="1">
    <citation type="journal article" date="2014" name="Appl. Environ. Microbiol.">
        <title>Elucidation of insertion elements encoded on plasmids and in vitro construction of shuttle vectors from the toxic cyanobacterium Planktothrix.</title>
        <authorList>
            <person name="Christiansen G."/>
            <person name="Goesmann A."/>
            <person name="Kurmayer R."/>
        </authorList>
    </citation>
    <scope>NUCLEOTIDE SEQUENCE [LARGE SCALE GENOMIC DNA]</scope>
    <source>
        <strain evidence="4 5">NIVA-CYA 126/8</strain>
    </source>
</reference>
<accession>A0A073CY92</accession>
<dbReference type="Pfam" id="PF00226">
    <property type="entry name" value="DnaJ"/>
    <property type="match status" value="1"/>
</dbReference>
<feature type="region of interest" description="Disordered" evidence="1">
    <location>
        <begin position="433"/>
        <end position="471"/>
    </location>
</feature>
<dbReference type="PROSITE" id="PS50076">
    <property type="entry name" value="DNAJ_2"/>
    <property type="match status" value="1"/>
</dbReference>
<dbReference type="PATRIC" id="fig|388467.6.peg.4294"/>
<keyword evidence="5" id="KW-1185">Reference proteome</keyword>
<dbReference type="PANTHER" id="PTHR33925">
    <property type="entry name" value="PLASTID DIVISION PROTEIN CDP1, CHLOROPLASTIC-RELATED"/>
    <property type="match status" value="1"/>
</dbReference>
<dbReference type="SMART" id="SM00271">
    <property type="entry name" value="DnaJ"/>
    <property type="match status" value="1"/>
</dbReference>
<dbReference type="STRING" id="388467.A19Y_4356"/>
<dbReference type="Pfam" id="PF25515">
    <property type="entry name" value="Arm_PDR"/>
    <property type="match status" value="1"/>
</dbReference>
<dbReference type="InterPro" id="IPR058032">
    <property type="entry name" value="CDP1-like_a_solenoid_1"/>
</dbReference>
<feature type="compositionally biased region" description="Polar residues" evidence="1">
    <location>
        <begin position="514"/>
        <end position="524"/>
    </location>
</feature>
<dbReference type="EMBL" id="CM002803">
    <property type="protein sequence ID" value="KEI69025.1"/>
    <property type="molecule type" value="Genomic_DNA"/>
</dbReference>
<protein>
    <recommendedName>
        <fullName evidence="3">J domain-containing protein</fullName>
    </recommendedName>
</protein>
<dbReference type="eggNOG" id="COG0484">
    <property type="taxonomic scope" value="Bacteria"/>
</dbReference>
<feature type="compositionally biased region" description="Basic and acidic residues" evidence="1">
    <location>
        <begin position="527"/>
        <end position="536"/>
    </location>
</feature>
<organism evidence="4 5">
    <name type="scientific">Planktothrix agardhii (strain NIVA-CYA 126/8)</name>
    <dbReference type="NCBI Taxonomy" id="388467"/>
    <lineage>
        <taxon>Bacteria</taxon>
        <taxon>Bacillati</taxon>
        <taxon>Cyanobacteriota</taxon>
        <taxon>Cyanophyceae</taxon>
        <taxon>Oscillatoriophycideae</taxon>
        <taxon>Oscillatoriales</taxon>
        <taxon>Microcoleaceae</taxon>
        <taxon>Planktothrix</taxon>
    </lineage>
</organism>
<gene>
    <name evidence="4" type="ORF">A19Y_4356</name>
</gene>
<feature type="domain" description="J" evidence="3">
    <location>
        <begin position="11"/>
        <end position="75"/>
    </location>
</feature>
<feature type="transmembrane region" description="Helical" evidence="2">
    <location>
        <begin position="586"/>
        <end position="604"/>
    </location>
</feature>
<feature type="region of interest" description="Disordered" evidence="1">
    <location>
        <begin position="496"/>
        <end position="575"/>
    </location>
</feature>
<name>A0A073CY92_PLAA1</name>
<keyword evidence="2" id="KW-0472">Membrane</keyword>
<feature type="transmembrane region" description="Helical" evidence="2">
    <location>
        <begin position="302"/>
        <end position="324"/>
    </location>
</feature>
<evidence type="ECO:0000313" key="4">
    <source>
        <dbReference type="EMBL" id="KEI69025.1"/>
    </source>
</evidence>
<dbReference type="InterPro" id="IPR044685">
    <property type="entry name" value="CPD1-like"/>
</dbReference>
<dbReference type="Pfam" id="PF13355">
    <property type="entry name" value="ARC6-like_IMS"/>
    <property type="match status" value="1"/>
</dbReference>
<dbReference type="SUPFAM" id="SSF46565">
    <property type="entry name" value="Chaperone J-domain"/>
    <property type="match status" value="1"/>
</dbReference>
<proteinExistence type="predicted"/>
<dbReference type="HOGENOM" id="CLU_364022_0_0_3"/>
<dbReference type="InterPro" id="IPR001623">
    <property type="entry name" value="DnaJ_domain"/>
</dbReference>
<keyword evidence="2" id="KW-1133">Transmembrane helix</keyword>
<dbReference type="Proteomes" id="UP000027395">
    <property type="component" value="Chromosome"/>
</dbReference>
<dbReference type="PANTHER" id="PTHR33925:SF1">
    <property type="entry name" value="PROTEIN ACCUMULATION AND REPLICATION OF CHLOROPLASTS 6, CHLOROPLASTIC"/>
    <property type="match status" value="1"/>
</dbReference>
<dbReference type="InterPro" id="IPR036869">
    <property type="entry name" value="J_dom_sf"/>
</dbReference>
<evidence type="ECO:0000313" key="5">
    <source>
        <dbReference type="Proteomes" id="UP000027395"/>
    </source>
</evidence>
<evidence type="ECO:0000256" key="2">
    <source>
        <dbReference type="SAM" id="Phobius"/>
    </source>
</evidence>
<keyword evidence="2" id="KW-0812">Transmembrane</keyword>
<sequence length="775" mass="85906">MGKLPVRIPLDYYRILGLPIQATPEQLKQAHRDRTLQLPRREYSDLAIAARKQLIDEAYAILSDADQRNAYDMGFLAKTYEPESEVKTPAFGKRVTPESTALEPVIDAHTPSIEIEDRQFVGALLLLHELGEYELVVKLCHPYLNTGSIGLKDGRFGEASLIVPDIVLTVTSAYLELGREQWQQGQYENAASSLEAGQNLLLRESLFASLRGEMQTDLYKLRPYRILELLQLPLEKAAERRKGLQLLREMLHERSGIDGQGDDGSGLGVEDFLRFVQQLRRQMTTAEQQGLFETEARRPSAVATYLAVYALIAQGFAEAQPALIRKAKLMLMQLGRRQDVHLEKAVCALLLGQTEEASRSLELSQEREPIAFIRENSQNSPDLLPGLCLYAESWLQDEVFPHFRDLLDKSVSLKDYFADPHVQAYLEALPNETGSPSNEWVVVQPRRPPTNPGSGSKSMTPAPGATETSPQLTQASLDALTATLAARNMGVSSANLQEPLAPSQPPASVRTAVETGSTATSLQGNHKIPESSRRGASETSPQPLPDPAASANVPPTPASKNASSSANSSSLRRIQRKNDSSQWRRLLILGLGGLFGLWLLWFLLSRVWGAFADVLGWSGPTLKGEQAMVQLSQPPLPIPEPTPVTAEPEKITPEVAEAKLNQWLSAKSAALGPEYQVEGLREILVDPALARWVAMSQNMKQDGSHRTYKHNVKVSEVQMDQTNPNQAIAIANVQEQTQFFSRGQAQNTEDASLQIQYRFIRKDGAWRIEDWQVIR</sequence>
<evidence type="ECO:0000256" key="1">
    <source>
        <dbReference type="SAM" id="MobiDB-lite"/>
    </source>
</evidence>
<dbReference type="CDD" id="cd06257">
    <property type="entry name" value="DnaJ"/>
    <property type="match status" value="1"/>
</dbReference>
<evidence type="ECO:0000259" key="3">
    <source>
        <dbReference type="PROSITE" id="PS50076"/>
    </source>
</evidence>
<dbReference type="AlphaFoldDB" id="A0A073CY92"/>
<dbReference type="InterPro" id="IPR057137">
    <property type="entry name" value="CDP1-like_a_solenoid_2"/>
</dbReference>
<dbReference type="Pfam" id="PF23468">
    <property type="entry name" value="ARC6"/>
    <property type="match status" value="1"/>
</dbReference>
<dbReference type="Gene3D" id="1.10.287.110">
    <property type="entry name" value="DnaJ domain"/>
    <property type="match status" value="1"/>
</dbReference>
<feature type="compositionally biased region" description="Low complexity" evidence="1">
    <location>
        <begin position="558"/>
        <end position="570"/>
    </location>
</feature>